<comment type="subcellular location">
    <subcellularLocation>
        <location evidence="3">Cytoplasm</location>
    </subcellularLocation>
</comment>
<protein>
    <recommendedName>
        <fullName evidence="5">Oxygen sensor histidine kinase NreB</fullName>
        <ecNumber evidence="4">2.7.13.3</ecNumber>
    </recommendedName>
    <alternativeName>
        <fullName evidence="18">Nitrogen regulation protein B</fullName>
    </alternativeName>
</protein>
<proteinExistence type="predicted"/>
<feature type="coiled-coil region" evidence="19">
    <location>
        <begin position="393"/>
        <end position="420"/>
    </location>
</feature>
<feature type="domain" description="Histidine kinase" evidence="21">
    <location>
        <begin position="437"/>
        <end position="626"/>
    </location>
</feature>
<keyword evidence="14" id="KW-0408">Iron</keyword>
<evidence type="ECO:0000256" key="17">
    <source>
        <dbReference type="ARBA" id="ARBA00024827"/>
    </source>
</evidence>
<comment type="function">
    <text evidence="17">Member of the two-component regulatory system NreB/NreC involved in the control of dissimilatory nitrate/nitrite reduction in response to oxygen. NreB functions as a direct oxygen sensor histidine kinase which is autophosphorylated, in the absence of oxygen, probably at the conserved histidine residue, and transfers its phosphate group probably to a conserved aspartate residue of NreC. NreB/NreC activates the expression of the nitrate (narGHJI) and nitrite (nir) reductase operons, as well as the putative nitrate transporter gene narT.</text>
</comment>
<dbReference type="GO" id="GO:0000155">
    <property type="term" value="F:phosphorelay sensor kinase activity"/>
    <property type="evidence" value="ECO:0007669"/>
    <property type="project" value="InterPro"/>
</dbReference>
<sequence length="626" mass="72810">MHKQSYKYLILILFYLRVCTWQITAQDKIDSIFILKKNLNYEKAISKVELIEDPWLKISIKNILFFDIGREMESVDIPVESMDFQKRFVLSLTKGNLELLKKKYGNIAAFEYFLEAYKVAENSKNRHFQKVALLYILKELKGQVFLGSNQFVGYIDAFRKVSQNTEDYAILSLNETVLYSKANDTLGYNILEYNKSIRKLDSVFGLLEKTNNYFPYYYHEKGIENKLNKNYDSAQYYFKKVEYLTKNRGQYQELMATNYWQISDMFLQQGSLAETQKYRQMSIENAISLRDTFYDNRLGAEFYEKKLNFKKAYEYLKKSNKNEYELSAKTYSFMSNQLSRQYREEARVKYDTAKKEEQIFVEQQKLKENRNWLISSIIIFIMGTGVAILLQKNTSKKRKLAEQEALLKQQRIENLIKEQELVSIDAMIEGQEKERQKVAGELHDDLGSLMATIKLHFENAEASKKDKALKKVEGLLEEAYQKIRGMARSRNSGMMSDQGLLQAIKKMAKTITEANALKVTVEDFGMGERIENSLELSVFRMVQELVANAIKHSEASQVNIQLSQYNDNLNIIVEDNGKGFDRSQMNKNHSGMGLTNIEKRVEHLEGNFTIDSIIGKGTSILIDVPI</sequence>
<evidence type="ECO:0000259" key="21">
    <source>
        <dbReference type="PROSITE" id="PS50109"/>
    </source>
</evidence>
<evidence type="ECO:0000256" key="18">
    <source>
        <dbReference type="ARBA" id="ARBA00030800"/>
    </source>
</evidence>
<evidence type="ECO:0000256" key="8">
    <source>
        <dbReference type="ARBA" id="ARBA00022553"/>
    </source>
</evidence>
<dbReference type="SUPFAM" id="SSF55874">
    <property type="entry name" value="ATPase domain of HSP90 chaperone/DNA topoisomerase II/histidine kinase"/>
    <property type="match status" value="1"/>
</dbReference>
<evidence type="ECO:0000256" key="2">
    <source>
        <dbReference type="ARBA" id="ARBA00001966"/>
    </source>
</evidence>
<evidence type="ECO:0000256" key="3">
    <source>
        <dbReference type="ARBA" id="ARBA00004496"/>
    </source>
</evidence>
<keyword evidence="23" id="KW-1185">Reference proteome</keyword>
<comment type="cofactor">
    <cofactor evidence="2">
        <name>[4Fe-4S] cluster</name>
        <dbReference type="ChEBI" id="CHEBI:49883"/>
    </cofactor>
</comment>
<evidence type="ECO:0000256" key="11">
    <source>
        <dbReference type="ARBA" id="ARBA00022741"/>
    </source>
</evidence>
<evidence type="ECO:0000313" key="23">
    <source>
        <dbReference type="Proteomes" id="UP000292372"/>
    </source>
</evidence>
<evidence type="ECO:0000256" key="13">
    <source>
        <dbReference type="ARBA" id="ARBA00022840"/>
    </source>
</evidence>
<keyword evidence="11" id="KW-0547">Nucleotide-binding</keyword>
<dbReference type="OrthoDB" id="9760839at2"/>
<keyword evidence="8" id="KW-0597">Phosphoprotein</keyword>
<dbReference type="InterPro" id="IPR050482">
    <property type="entry name" value="Sensor_HK_TwoCompSys"/>
</dbReference>
<keyword evidence="20" id="KW-1133">Transmembrane helix</keyword>
<gene>
    <name evidence="22" type="ORF">EYD46_01855</name>
</gene>
<evidence type="ECO:0000256" key="20">
    <source>
        <dbReference type="SAM" id="Phobius"/>
    </source>
</evidence>
<dbReference type="CDD" id="cd16917">
    <property type="entry name" value="HATPase_UhpB-NarQ-NarX-like"/>
    <property type="match status" value="1"/>
</dbReference>
<dbReference type="InterPro" id="IPR003594">
    <property type="entry name" value="HATPase_dom"/>
</dbReference>
<keyword evidence="12 22" id="KW-0418">Kinase</keyword>
<dbReference type="PANTHER" id="PTHR24421">
    <property type="entry name" value="NITRATE/NITRITE SENSOR PROTEIN NARX-RELATED"/>
    <property type="match status" value="1"/>
</dbReference>
<comment type="catalytic activity">
    <reaction evidence="1">
        <text>ATP + protein L-histidine = ADP + protein N-phospho-L-histidine.</text>
        <dbReference type="EC" id="2.7.13.3"/>
    </reaction>
</comment>
<evidence type="ECO:0000256" key="4">
    <source>
        <dbReference type="ARBA" id="ARBA00012438"/>
    </source>
</evidence>
<evidence type="ECO:0000256" key="9">
    <source>
        <dbReference type="ARBA" id="ARBA00022679"/>
    </source>
</evidence>
<evidence type="ECO:0000256" key="16">
    <source>
        <dbReference type="ARBA" id="ARBA00023014"/>
    </source>
</evidence>
<keyword evidence="19" id="KW-0175">Coiled coil</keyword>
<evidence type="ECO:0000313" key="22">
    <source>
        <dbReference type="EMBL" id="TBN18833.1"/>
    </source>
</evidence>
<dbReference type="InterPro" id="IPR036890">
    <property type="entry name" value="HATPase_C_sf"/>
</dbReference>
<dbReference type="PRINTS" id="PR00344">
    <property type="entry name" value="BCTRLSENSOR"/>
</dbReference>
<feature type="transmembrane region" description="Helical" evidence="20">
    <location>
        <begin position="372"/>
        <end position="390"/>
    </location>
</feature>
<dbReference type="EC" id="2.7.13.3" evidence="4"/>
<dbReference type="GO" id="GO:0005737">
    <property type="term" value="C:cytoplasm"/>
    <property type="evidence" value="ECO:0007669"/>
    <property type="project" value="UniProtKB-SubCell"/>
</dbReference>
<name>A0A4Q9FS82_9FLAO</name>
<evidence type="ECO:0000256" key="14">
    <source>
        <dbReference type="ARBA" id="ARBA00023004"/>
    </source>
</evidence>
<evidence type="ECO:0000256" key="10">
    <source>
        <dbReference type="ARBA" id="ARBA00022723"/>
    </source>
</evidence>
<keyword evidence="16" id="KW-0411">Iron-sulfur</keyword>
<dbReference type="EMBL" id="SIRS01000001">
    <property type="protein sequence ID" value="TBN18833.1"/>
    <property type="molecule type" value="Genomic_DNA"/>
</dbReference>
<dbReference type="SMART" id="SM00387">
    <property type="entry name" value="HATPase_c"/>
    <property type="match status" value="1"/>
</dbReference>
<dbReference type="InterPro" id="IPR005467">
    <property type="entry name" value="His_kinase_dom"/>
</dbReference>
<evidence type="ECO:0000256" key="7">
    <source>
        <dbReference type="ARBA" id="ARBA00022490"/>
    </source>
</evidence>
<dbReference type="Gene3D" id="1.20.5.1930">
    <property type="match status" value="1"/>
</dbReference>
<dbReference type="RefSeq" id="WP_130935349.1">
    <property type="nucleotide sequence ID" value="NZ_BMEE01000001.1"/>
</dbReference>
<comment type="caution">
    <text evidence="22">The sequence shown here is derived from an EMBL/GenBank/DDBJ whole genome shotgun (WGS) entry which is preliminary data.</text>
</comment>
<keyword evidence="10" id="KW-0479">Metal-binding</keyword>
<dbReference type="Pfam" id="PF07730">
    <property type="entry name" value="HisKA_3"/>
    <property type="match status" value="1"/>
</dbReference>
<keyword evidence="9" id="KW-0808">Transferase</keyword>
<evidence type="ECO:0000256" key="15">
    <source>
        <dbReference type="ARBA" id="ARBA00023012"/>
    </source>
</evidence>
<keyword evidence="20" id="KW-0812">Transmembrane</keyword>
<keyword evidence="20" id="KW-0472">Membrane</keyword>
<keyword evidence="13" id="KW-0067">ATP-binding</keyword>
<organism evidence="22 23">
    <name type="scientific">Hyunsoonleella pacifica</name>
    <dbReference type="NCBI Taxonomy" id="1080224"/>
    <lineage>
        <taxon>Bacteria</taxon>
        <taxon>Pseudomonadati</taxon>
        <taxon>Bacteroidota</taxon>
        <taxon>Flavobacteriia</taxon>
        <taxon>Flavobacteriales</taxon>
        <taxon>Flavobacteriaceae</taxon>
    </lineage>
</organism>
<dbReference type="GO" id="GO:0005524">
    <property type="term" value="F:ATP binding"/>
    <property type="evidence" value="ECO:0007669"/>
    <property type="project" value="UniProtKB-KW"/>
</dbReference>
<keyword evidence="15" id="KW-0902">Two-component regulatory system</keyword>
<dbReference type="InterPro" id="IPR004358">
    <property type="entry name" value="Sig_transdc_His_kin-like_C"/>
</dbReference>
<dbReference type="PROSITE" id="PS50109">
    <property type="entry name" value="HIS_KIN"/>
    <property type="match status" value="1"/>
</dbReference>
<dbReference type="GO" id="GO:0016020">
    <property type="term" value="C:membrane"/>
    <property type="evidence" value="ECO:0007669"/>
    <property type="project" value="InterPro"/>
</dbReference>
<dbReference type="AlphaFoldDB" id="A0A4Q9FS82"/>
<reference evidence="22 23" key="1">
    <citation type="journal article" date="2015" name="Int. J. Syst. Evol. Microbiol.">
        <title>Hyunsoonleella pacifica sp. nov., isolated from seawater of South Pacific Gyre.</title>
        <authorList>
            <person name="Gao X."/>
            <person name="Zhang Z."/>
            <person name="Dai X."/>
            <person name="Zhang X.H."/>
        </authorList>
    </citation>
    <scope>NUCLEOTIDE SEQUENCE [LARGE SCALE GENOMIC DNA]</scope>
    <source>
        <strain evidence="22 23">SW033</strain>
    </source>
</reference>
<dbReference type="PANTHER" id="PTHR24421:SF10">
    <property type="entry name" value="NITRATE_NITRITE SENSOR PROTEIN NARQ"/>
    <property type="match status" value="1"/>
</dbReference>
<evidence type="ECO:0000256" key="12">
    <source>
        <dbReference type="ARBA" id="ARBA00022777"/>
    </source>
</evidence>
<keyword evidence="6" id="KW-0004">4Fe-4S</keyword>
<evidence type="ECO:0000256" key="5">
    <source>
        <dbReference type="ARBA" id="ARBA00017322"/>
    </source>
</evidence>
<evidence type="ECO:0000256" key="6">
    <source>
        <dbReference type="ARBA" id="ARBA00022485"/>
    </source>
</evidence>
<dbReference type="GO" id="GO:0046983">
    <property type="term" value="F:protein dimerization activity"/>
    <property type="evidence" value="ECO:0007669"/>
    <property type="project" value="InterPro"/>
</dbReference>
<dbReference type="Gene3D" id="3.30.565.10">
    <property type="entry name" value="Histidine kinase-like ATPase, C-terminal domain"/>
    <property type="match status" value="1"/>
</dbReference>
<dbReference type="GO" id="GO:0046872">
    <property type="term" value="F:metal ion binding"/>
    <property type="evidence" value="ECO:0007669"/>
    <property type="project" value="UniProtKB-KW"/>
</dbReference>
<dbReference type="InterPro" id="IPR011712">
    <property type="entry name" value="Sig_transdc_His_kin_sub3_dim/P"/>
</dbReference>
<evidence type="ECO:0000256" key="1">
    <source>
        <dbReference type="ARBA" id="ARBA00000085"/>
    </source>
</evidence>
<accession>A0A4Q9FS82</accession>
<dbReference type="GO" id="GO:0051539">
    <property type="term" value="F:4 iron, 4 sulfur cluster binding"/>
    <property type="evidence" value="ECO:0007669"/>
    <property type="project" value="UniProtKB-KW"/>
</dbReference>
<keyword evidence="7" id="KW-0963">Cytoplasm</keyword>
<dbReference type="Pfam" id="PF02518">
    <property type="entry name" value="HATPase_c"/>
    <property type="match status" value="1"/>
</dbReference>
<dbReference type="Proteomes" id="UP000292372">
    <property type="component" value="Unassembled WGS sequence"/>
</dbReference>
<evidence type="ECO:0000256" key="19">
    <source>
        <dbReference type="SAM" id="Coils"/>
    </source>
</evidence>